<evidence type="ECO:0000313" key="5">
    <source>
        <dbReference type="Proteomes" id="UP001458946"/>
    </source>
</evidence>
<dbReference type="EMBL" id="BAABRN010000002">
    <property type="protein sequence ID" value="GAA5500590.1"/>
    <property type="molecule type" value="Genomic_DNA"/>
</dbReference>
<dbReference type="InterPro" id="IPR015797">
    <property type="entry name" value="NUDIX_hydrolase-like_dom_sf"/>
</dbReference>
<dbReference type="Proteomes" id="UP001458946">
    <property type="component" value="Unassembled WGS sequence"/>
</dbReference>
<dbReference type="PANTHER" id="PTHR11839:SF18">
    <property type="entry name" value="NUDIX HYDROLASE DOMAIN-CONTAINING PROTEIN"/>
    <property type="match status" value="1"/>
</dbReference>
<comment type="caution">
    <text evidence="4">The sequence shown here is derived from an EMBL/GenBank/DDBJ whole genome shotgun (WGS) entry which is preliminary data.</text>
</comment>
<dbReference type="PROSITE" id="PS00893">
    <property type="entry name" value="NUDIX_BOX"/>
    <property type="match status" value="1"/>
</dbReference>
<evidence type="ECO:0000259" key="3">
    <source>
        <dbReference type="PROSITE" id="PS51462"/>
    </source>
</evidence>
<dbReference type="Pfam" id="PF00293">
    <property type="entry name" value="NUDIX"/>
    <property type="match status" value="1"/>
</dbReference>
<gene>
    <name evidence="4" type="primary">nudF</name>
    <name evidence="4" type="ORF">Dxin01_00312</name>
</gene>
<feature type="domain" description="Nudix hydrolase" evidence="3">
    <location>
        <begin position="26"/>
        <end position="153"/>
    </location>
</feature>
<dbReference type="PROSITE" id="PS51462">
    <property type="entry name" value="NUDIX"/>
    <property type="match status" value="1"/>
</dbReference>
<accession>A0ABP9V7U8</accession>
<keyword evidence="2" id="KW-0378">Hydrolase</keyword>
<organism evidence="4 5">
    <name type="scientific">Deinococcus xinjiangensis</name>
    <dbReference type="NCBI Taxonomy" id="457454"/>
    <lineage>
        <taxon>Bacteria</taxon>
        <taxon>Thermotogati</taxon>
        <taxon>Deinococcota</taxon>
        <taxon>Deinococci</taxon>
        <taxon>Deinococcales</taxon>
        <taxon>Deinococcaceae</taxon>
        <taxon>Deinococcus</taxon>
    </lineage>
</organism>
<name>A0ABP9V7U8_9DEIO</name>
<dbReference type="InterPro" id="IPR000086">
    <property type="entry name" value="NUDIX_hydrolase_dom"/>
</dbReference>
<sequence length="167" mass="18201">MTDTKMIYQGRILSLELLAGKWEVVRHADAVAILALNEQGEMLLVKQNRPAVGAVTVEAPAGLIDGDEAPEAAARRELQEEAGLDGEMTLLTRFYASPGFCDEQLYVFRATKLRESRLPMDEDEDIEVLWMPPQQVLNGLRDGSLVGSASTVSAALYGVLAAQQVNL</sequence>
<evidence type="ECO:0000256" key="2">
    <source>
        <dbReference type="ARBA" id="ARBA00022801"/>
    </source>
</evidence>
<evidence type="ECO:0000256" key="1">
    <source>
        <dbReference type="ARBA" id="ARBA00001946"/>
    </source>
</evidence>
<comment type="cofactor">
    <cofactor evidence="1">
        <name>Mg(2+)</name>
        <dbReference type="ChEBI" id="CHEBI:18420"/>
    </cofactor>
</comment>
<proteinExistence type="predicted"/>
<dbReference type="InterPro" id="IPR020084">
    <property type="entry name" value="NUDIX_hydrolase_CS"/>
</dbReference>
<dbReference type="RefSeq" id="WP_353540572.1">
    <property type="nucleotide sequence ID" value="NZ_BAABRN010000002.1"/>
</dbReference>
<keyword evidence="5" id="KW-1185">Reference proteome</keyword>
<dbReference type="PANTHER" id="PTHR11839">
    <property type="entry name" value="UDP/ADP-SUGAR PYROPHOSPHATASE"/>
    <property type="match status" value="1"/>
</dbReference>
<evidence type="ECO:0000313" key="4">
    <source>
        <dbReference type="EMBL" id="GAA5500590.1"/>
    </source>
</evidence>
<protein>
    <submittedName>
        <fullName evidence="4">ADP-ribose pyrophosphatase</fullName>
    </submittedName>
</protein>
<reference evidence="4 5" key="1">
    <citation type="submission" date="2024-02" db="EMBL/GenBank/DDBJ databases">
        <title>Deinococcus xinjiangensis NBRC 107630.</title>
        <authorList>
            <person name="Ichikawa N."/>
            <person name="Katano-Makiyama Y."/>
            <person name="Hidaka K."/>
        </authorList>
    </citation>
    <scope>NUCLEOTIDE SEQUENCE [LARGE SCALE GENOMIC DNA]</scope>
    <source>
        <strain evidence="4 5">NBRC 107630</strain>
    </source>
</reference>
<dbReference type="SUPFAM" id="SSF55811">
    <property type="entry name" value="Nudix"/>
    <property type="match status" value="1"/>
</dbReference>
<dbReference type="Gene3D" id="3.90.79.10">
    <property type="entry name" value="Nucleoside Triphosphate Pyrophosphohydrolase"/>
    <property type="match status" value="1"/>
</dbReference>